<keyword evidence="2" id="KW-1185">Reference proteome</keyword>
<gene>
    <name evidence="1" type="ORF">STAS_04500</name>
</gene>
<name>A0A5A7P7K0_STRAF</name>
<evidence type="ECO:0000313" key="2">
    <source>
        <dbReference type="Proteomes" id="UP000325081"/>
    </source>
</evidence>
<comment type="caution">
    <text evidence="1">The sequence shown here is derived from an EMBL/GenBank/DDBJ whole genome shotgun (WGS) entry which is preliminary data.</text>
</comment>
<sequence>MCEPSISTSFKDRRWREPLWPSDFRKFAIDVNVIGEANDVTSVKDALQGLVTAIIPVAKEDDKLIGRPAEGDMDEVPAMDLKDAHTASFTVEGGGWVIEVVAVMVLHLELVGVVGFGIIGHIVPRVPSCHMFFK</sequence>
<dbReference type="Proteomes" id="UP000325081">
    <property type="component" value="Unassembled WGS sequence"/>
</dbReference>
<dbReference type="AlphaFoldDB" id="A0A5A7P7K0"/>
<evidence type="ECO:0000313" key="1">
    <source>
        <dbReference type="EMBL" id="GER28682.1"/>
    </source>
</evidence>
<organism evidence="1 2">
    <name type="scientific">Striga asiatica</name>
    <name type="common">Asiatic witchweed</name>
    <name type="synonym">Buchnera asiatica</name>
    <dbReference type="NCBI Taxonomy" id="4170"/>
    <lineage>
        <taxon>Eukaryota</taxon>
        <taxon>Viridiplantae</taxon>
        <taxon>Streptophyta</taxon>
        <taxon>Embryophyta</taxon>
        <taxon>Tracheophyta</taxon>
        <taxon>Spermatophyta</taxon>
        <taxon>Magnoliopsida</taxon>
        <taxon>eudicotyledons</taxon>
        <taxon>Gunneridae</taxon>
        <taxon>Pentapetalae</taxon>
        <taxon>asterids</taxon>
        <taxon>lamiids</taxon>
        <taxon>Lamiales</taxon>
        <taxon>Orobanchaceae</taxon>
        <taxon>Buchnereae</taxon>
        <taxon>Striga</taxon>
    </lineage>
</organism>
<proteinExistence type="predicted"/>
<protein>
    <submittedName>
        <fullName evidence="1">Trypsin-like peptidase domain protein</fullName>
    </submittedName>
</protein>
<reference evidence="2" key="1">
    <citation type="journal article" date="2019" name="Curr. Biol.">
        <title>Genome Sequence of Striga asiatica Provides Insight into the Evolution of Plant Parasitism.</title>
        <authorList>
            <person name="Yoshida S."/>
            <person name="Kim S."/>
            <person name="Wafula E.K."/>
            <person name="Tanskanen J."/>
            <person name="Kim Y.M."/>
            <person name="Honaas L."/>
            <person name="Yang Z."/>
            <person name="Spallek T."/>
            <person name="Conn C.E."/>
            <person name="Ichihashi Y."/>
            <person name="Cheong K."/>
            <person name="Cui S."/>
            <person name="Der J.P."/>
            <person name="Gundlach H."/>
            <person name="Jiao Y."/>
            <person name="Hori C."/>
            <person name="Ishida J.K."/>
            <person name="Kasahara H."/>
            <person name="Kiba T."/>
            <person name="Kim M.S."/>
            <person name="Koo N."/>
            <person name="Laohavisit A."/>
            <person name="Lee Y.H."/>
            <person name="Lumba S."/>
            <person name="McCourt P."/>
            <person name="Mortimer J.C."/>
            <person name="Mutuku J.M."/>
            <person name="Nomura T."/>
            <person name="Sasaki-Sekimoto Y."/>
            <person name="Seto Y."/>
            <person name="Wang Y."/>
            <person name="Wakatake T."/>
            <person name="Sakakibara H."/>
            <person name="Demura T."/>
            <person name="Yamaguchi S."/>
            <person name="Yoneyama K."/>
            <person name="Manabe R.I."/>
            <person name="Nelson D.C."/>
            <person name="Schulman A.H."/>
            <person name="Timko M.P."/>
            <person name="dePamphilis C.W."/>
            <person name="Choi D."/>
            <person name="Shirasu K."/>
        </authorList>
    </citation>
    <scope>NUCLEOTIDE SEQUENCE [LARGE SCALE GENOMIC DNA]</scope>
    <source>
        <strain evidence="2">cv. UVA1</strain>
    </source>
</reference>
<accession>A0A5A7P7K0</accession>
<dbReference type="EMBL" id="BKCP01002891">
    <property type="protein sequence ID" value="GER28682.1"/>
    <property type="molecule type" value="Genomic_DNA"/>
</dbReference>